<sequence length="64" mass="7514">MQTSQDTKIYDLVREFFKILERQESTDSGRMFHPTTISCCRVMEQLKLEKVLEGMKNEISKTPS</sequence>
<protein>
    <submittedName>
        <fullName evidence="1">Uncharacterized protein</fullName>
    </submittedName>
</protein>
<reference evidence="1" key="1">
    <citation type="submission" date="2020-04" db="EMBL/GenBank/DDBJ databases">
        <authorList>
            <person name="Chiriac C."/>
            <person name="Salcher M."/>
            <person name="Ghai R."/>
            <person name="Kavagutti S V."/>
        </authorList>
    </citation>
    <scope>NUCLEOTIDE SEQUENCE</scope>
</reference>
<evidence type="ECO:0000313" key="1">
    <source>
        <dbReference type="EMBL" id="CAB4132516.1"/>
    </source>
</evidence>
<dbReference type="EMBL" id="LR796267">
    <property type="protein sequence ID" value="CAB4132516.1"/>
    <property type="molecule type" value="Genomic_DNA"/>
</dbReference>
<name>A0A6J5LH83_9CAUD</name>
<proteinExistence type="predicted"/>
<accession>A0A6J5LH83</accession>
<organism evidence="1">
    <name type="scientific">uncultured Caudovirales phage</name>
    <dbReference type="NCBI Taxonomy" id="2100421"/>
    <lineage>
        <taxon>Viruses</taxon>
        <taxon>Duplodnaviria</taxon>
        <taxon>Heunggongvirae</taxon>
        <taxon>Uroviricota</taxon>
        <taxon>Caudoviricetes</taxon>
        <taxon>Peduoviridae</taxon>
        <taxon>Maltschvirus</taxon>
        <taxon>Maltschvirus maltsch</taxon>
    </lineage>
</organism>
<gene>
    <name evidence="1" type="ORF">UFOVP248_45</name>
</gene>